<dbReference type="InterPro" id="IPR036691">
    <property type="entry name" value="Endo/exonu/phosph_ase_sf"/>
</dbReference>
<keyword evidence="7" id="KW-0540">Nuclease</keyword>
<dbReference type="Pfam" id="PF02383">
    <property type="entry name" value="Syja_N"/>
    <property type="match status" value="1"/>
</dbReference>
<evidence type="ECO:0000313" key="8">
    <source>
        <dbReference type="Proteomes" id="UP001497744"/>
    </source>
</evidence>
<feature type="domain" description="SAC" evidence="6">
    <location>
        <begin position="184"/>
        <end position="539"/>
    </location>
</feature>
<feature type="region of interest" description="Disordered" evidence="5">
    <location>
        <begin position="141"/>
        <end position="167"/>
    </location>
</feature>
<dbReference type="PANTHER" id="PTHR11200">
    <property type="entry name" value="INOSITOL 5-PHOSPHATASE"/>
    <property type="match status" value="1"/>
</dbReference>
<dbReference type="AlphaFoldDB" id="A0AAV4LQR8"/>
<dbReference type="RefSeq" id="XP_067714560.1">
    <property type="nucleotide sequence ID" value="XM_067858459.1"/>
</dbReference>
<name>A0AAV4LQR8_BABCB</name>
<dbReference type="SMART" id="SM00128">
    <property type="entry name" value="IPPc"/>
    <property type="match status" value="1"/>
</dbReference>
<comment type="caution">
    <text evidence="7">The sequence shown here is derived from an EMBL/GenBank/DDBJ whole genome shotgun (WGS) entry which is preliminary data.</text>
</comment>
<evidence type="ECO:0000259" key="6">
    <source>
        <dbReference type="PROSITE" id="PS50275"/>
    </source>
</evidence>
<sequence>MTSATPARSGYVVKEYSKWLRVDFNGDDCCHYEAPPVAKSLWIERNTAEVTESEEPLTDELPRQEVYANAILGLVNINGSIYLNAVVHSEPVVNVSFDQATAADCRTSPIFSVKHIQLFPVKLVSIATSDADLLADEAAPAGGYESTRQKSPKDSPRIGVYRRSHSPTNGFDHNAHVISDLDHLLSTGHYFSRATDLTHSLQRQWEQNLVPLRPRRFAAAGGAADSRTLFEMADPTFNWSGGLAYDIPTHWLTPLMQGYVGYSQQNWNGKRVELLLIGRRSVHRAGTRLNARGIDGEGHVGNFVESEMRVRVDGGSWKSFVQARGSVPVFWGQRNIFSQPYFTRPIDESERAFLLHYHHLARLYGAGSEVCMLSLLDSKASEGFLTQALEHLVHTFSYLPLRLVKYNYNEKVKWSSVVTELLNFVNLQLLGALNGMGYFDGDMLATPVDAAMRARLEQSHVPGTQRGVFRINCLDCLDRTNAMQLMVAWVWLARVLDPDGMTNMLEHNEDCEHDFGGAPRQFREMWCAHGDNISWIHAGTASIYSQHIREGRHSYGALFHYTKTMVTRACNYAFTDESRQLCLNVMLNSHASDAARLGAADAAGALTAAPDFEAPTSSDVVVWCGTWNMNGAALSSRDDIGDWISRGVEKGAEVFVFFLQEFVELSVMNVLSGKTEENKEMLFNGKVLRALGEAYQDRGLRFVHLKSCSMVGLYMAVFVSERLRHSVRDLETSSVKTGFSGNVGNKGAVGVRFAMAGHRFTFVDVHLNSGKLPTRVRAQELEGIMKNIFSGQSLEQLFAQDLLVFAGDFNFQIQRDDDHHSTTEIFKYIYNGQPQQLLQYDEFLSEVRHVKPYMCRLQEAPIAFDPTYKFKKRTDYYDVKRTPAWCDRILFGGAAAAASQARLSCACYSRHDLMLSSDHKAVSAVFKLEAAKGQSEAELATLIDL</sequence>
<gene>
    <name evidence="7" type="ORF">BcabD6B2_19260</name>
</gene>
<dbReference type="Gene3D" id="3.60.10.10">
    <property type="entry name" value="Endonuclease/exonuclease/phosphatase"/>
    <property type="match status" value="1"/>
</dbReference>
<accession>A0AAV4LQR8</accession>
<dbReference type="PANTHER" id="PTHR11200:SF275">
    <property type="entry name" value="LD06095P"/>
    <property type="match status" value="1"/>
</dbReference>
<dbReference type="GO" id="GO:0004519">
    <property type="term" value="F:endonuclease activity"/>
    <property type="evidence" value="ECO:0007669"/>
    <property type="project" value="UniProtKB-KW"/>
</dbReference>
<dbReference type="PROSITE" id="PS50275">
    <property type="entry name" value="SAC"/>
    <property type="match status" value="1"/>
</dbReference>
<dbReference type="InterPro" id="IPR002013">
    <property type="entry name" value="SAC_dom"/>
</dbReference>
<proteinExistence type="inferred from homology"/>
<dbReference type="InterPro" id="IPR000300">
    <property type="entry name" value="IPPc"/>
</dbReference>
<comment type="similarity">
    <text evidence="1">Belongs to the synaptojanin family.</text>
</comment>
<keyword evidence="4" id="KW-0378">Hydrolase</keyword>
<dbReference type="InterPro" id="IPR046985">
    <property type="entry name" value="IP5"/>
</dbReference>
<evidence type="ECO:0000313" key="7">
    <source>
        <dbReference type="EMBL" id="GIX62491.1"/>
    </source>
</evidence>
<keyword evidence="8" id="KW-1185">Reference proteome</keyword>
<dbReference type="EC" id="3.1.3.36" evidence="3"/>
<keyword evidence="7" id="KW-0255">Endonuclease</keyword>
<dbReference type="EMBL" id="BPLF01000002">
    <property type="protein sequence ID" value="GIX62491.1"/>
    <property type="molecule type" value="Genomic_DNA"/>
</dbReference>
<feature type="compositionally biased region" description="Basic and acidic residues" evidence="5">
    <location>
        <begin position="147"/>
        <end position="156"/>
    </location>
</feature>
<evidence type="ECO:0000256" key="3">
    <source>
        <dbReference type="ARBA" id="ARBA00013044"/>
    </source>
</evidence>
<dbReference type="GO" id="GO:0004439">
    <property type="term" value="F:phosphatidylinositol-4,5-bisphosphate 5-phosphatase activity"/>
    <property type="evidence" value="ECO:0007669"/>
    <property type="project" value="UniProtKB-EC"/>
</dbReference>
<dbReference type="Pfam" id="PF22669">
    <property type="entry name" value="Exo_endo_phos2"/>
    <property type="match status" value="1"/>
</dbReference>
<dbReference type="GeneID" id="94193972"/>
<reference evidence="7 8" key="1">
    <citation type="submission" date="2021-06" db="EMBL/GenBank/DDBJ databases">
        <title>Genome sequence of Babesia caballi.</title>
        <authorList>
            <person name="Yamagishi J."/>
            <person name="Kidaka T."/>
            <person name="Ochi A."/>
        </authorList>
    </citation>
    <scope>NUCLEOTIDE SEQUENCE [LARGE SCALE GENOMIC DNA]</scope>
    <source>
        <strain evidence="7">USDA-D6B2</strain>
    </source>
</reference>
<protein>
    <recommendedName>
        <fullName evidence="3">phosphoinositide 5-phosphatase</fullName>
        <ecNumber evidence="3">3.1.3.36</ecNumber>
    </recommendedName>
</protein>
<dbReference type="GO" id="GO:0046856">
    <property type="term" value="P:phosphatidylinositol dephosphorylation"/>
    <property type="evidence" value="ECO:0007669"/>
    <property type="project" value="InterPro"/>
</dbReference>
<organism evidence="7 8">
    <name type="scientific">Babesia caballi</name>
    <dbReference type="NCBI Taxonomy" id="5871"/>
    <lineage>
        <taxon>Eukaryota</taxon>
        <taxon>Sar</taxon>
        <taxon>Alveolata</taxon>
        <taxon>Apicomplexa</taxon>
        <taxon>Aconoidasida</taxon>
        <taxon>Piroplasmida</taxon>
        <taxon>Babesiidae</taxon>
        <taxon>Babesia</taxon>
    </lineage>
</organism>
<evidence type="ECO:0000256" key="4">
    <source>
        <dbReference type="ARBA" id="ARBA00022801"/>
    </source>
</evidence>
<dbReference type="SUPFAM" id="SSF56219">
    <property type="entry name" value="DNase I-like"/>
    <property type="match status" value="1"/>
</dbReference>
<dbReference type="Proteomes" id="UP001497744">
    <property type="component" value="Unassembled WGS sequence"/>
</dbReference>
<comment type="similarity">
    <text evidence="2">In the central section; belongs to the inositol 1,4,5-trisphosphate 5-phosphatase family.</text>
</comment>
<evidence type="ECO:0000256" key="5">
    <source>
        <dbReference type="SAM" id="MobiDB-lite"/>
    </source>
</evidence>
<evidence type="ECO:0000256" key="1">
    <source>
        <dbReference type="ARBA" id="ARBA00008943"/>
    </source>
</evidence>
<evidence type="ECO:0000256" key="2">
    <source>
        <dbReference type="ARBA" id="ARBA00009678"/>
    </source>
</evidence>